<dbReference type="InterPro" id="IPR011990">
    <property type="entry name" value="TPR-like_helical_dom_sf"/>
</dbReference>
<dbReference type="EMBL" id="BSBI01000011">
    <property type="protein sequence ID" value="GLF97481.1"/>
    <property type="molecule type" value="Genomic_DNA"/>
</dbReference>
<proteinExistence type="predicted"/>
<dbReference type="Proteomes" id="UP001291653">
    <property type="component" value="Unassembled WGS sequence"/>
</dbReference>
<comment type="caution">
    <text evidence="1">The sequence shown here is derived from an EMBL/GenBank/DDBJ whole genome shotgun (WGS) entry which is preliminary data.</text>
</comment>
<dbReference type="Gene3D" id="1.25.40.10">
    <property type="entry name" value="Tetratricopeptide repeat domain"/>
    <property type="match status" value="1"/>
</dbReference>
<name>A0ABQ5P4F4_9ACTN</name>
<evidence type="ECO:0000313" key="2">
    <source>
        <dbReference type="Proteomes" id="UP001291653"/>
    </source>
</evidence>
<dbReference type="SUPFAM" id="SSF48452">
    <property type="entry name" value="TPR-like"/>
    <property type="match status" value="1"/>
</dbReference>
<organism evidence="1 2">
    <name type="scientific">Streptomyces yaizuensis</name>
    <dbReference type="NCBI Taxonomy" id="2989713"/>
    <lineage>
        <taxon>Bacteria</taxon>
        <taxon>Bacillati</taxon>
        <taxon>Actinomycetota</taxon>
        <taxon>Actinomycetes</taxon>
        <taxon>Kitasatosporales</taxon>
        <taxon>Streptomycetaceae</taxon>
        <taxon>Streptomyces</taxon>
    </lineage>
</organism>
<sequence length="444" mass="48413">MATREPNTRLALLHREAGWTNSQFVMAVNRIGTERGTPTRYQHPSVSQWIGGLLPKKETRPLILEALTRRLKRPITADNAGFPPTVDADSPGITAGIIDLGSKDMLPSRRGITNATLFSVALTIPNWQEIVGRMEKTQQGSTVRIGQSDVDSVIAMTERFSELDDQFGGRYARPSAAAFLVNIVAPYLRADAPDAVRRSMMAAASDLCYLTGYMAVDEGLEGLAQQYYLRALELAGASGDHLTYCTTLRGMSVQAVGLGHGGTALRLADAAAAASPQAGPRMRAFLAGQQAHAAAQCGDSVTALQYLKEAEVAMDKAESREKTFGSYDPSALYYHIGHVRHQLGDLPGAIEAMGESGRLCYEMRRRSRIRHRATLAQFQIQNGHLEQACATWGLVLDEYPLVQSGRVDRQVKQMISAIGQHGRNPYARSLYERARSLIPASLNS</sequence>
<gene>
    <name evidence="1" type="ORF">SYYSPA8_24310</name>
</gene>
<reference evidence="1 2" key="1">
    <citation type="submission" date="2022-10" db="EMBL/GenBank/DDBJ databases">
        <title>Draft genome sequence of Streptomyces sp. YSPA8.</title>
        <authorList>
            <person name="Moriuchi R."/>
            <person name="Dohra H."/>
            <person name="Yamamura H."/>
            <person name="Kodani S."/>
        </authorList>
    </citation>
    <scope>NUCLEOTIDE SEQUENCE [LARGE SCALE GENOMIC DNA]</scope>
    <source>
        <strain evidence="1 2">YSPA8</strain>
    </source>
</reference>
<keyword evidence="2" id="KW-1185">Reference proteome</keyword>
<dbReference type="RefSeq" id="WP_323449489.1">
    <property type="nucleotide sequence ID" value="NZ_BSBI01000011.1"/>
</dbReference>
<protein>
    <submittedName>
        <fullName evidence="1">Tetratricopeptide repeat protein</fullName>
    </submittedName>
</protein>
<accession>A0ABQ5P4F4</accession>
<evidence type="ECO:0000313" key="1">
    <source>
        <dbReference type="EMBL" id="GLF97481.1"/>
    </source>
</evidence>